<feature type="transmembrane region" description="Helical" evidence="1">
    <location>
        <begin position="31"/>
        <end position="53"/>
    </location>
</feature>
<protein>
    <submittedName>
        <fullName evidence="2">Uncharacterized protein</fullName>
    </submittedName>
</protein>
<evidence type="ECO:0000313" key="2">
    <source>
        <dbReference type="EMBL" id="AEW73562.1"/>
    </source>
</evidence>
<evidence type="ECO:0000256" key="1">
    <source>
        <dbReference type="SAM" id="Phobius"/>
    </source>
</evidence>
<organism evidence="2 3">
    <name type="scientific">Enterobacter ludwigii</name>
    <dbReference type="NCBI Taxonomy" id="299767"/>
    <lineage>
        <taxon>Bacteria</taxon>
        <taxon>Pseudomonadati</taxon>
        <taxon>Pseudomonadota</taxon>
        <taxon>Gammaproteobacteria</taxon>
        <taxon>Enterobacterales</taxon>
        <taxon>Enterobacteriaceae</taxon>
        <taxon>Enterobacter</taxon>
        <taxon>Enterobacter cloacae complex</taxon>
    </lineage>
</organism>
<gene>
    <name evidence="2" type="ORF">EcWSU1_02125</name>
</gene>
<dbReference type="EMBL" id="CP002886">
    <property type="protein sequence ID" value="AEW73562.1"/>
    <property type="molecule type" value="Genomic_DNA"/>
</dbReference>
<sequence length="171" mass="19528">MIAAMKRQSDKLPGIDENYRLLTFEYGFRQVGFIVLLAIIVAAIAGFFSSGVVSDTQRTNSAKSLTINYERFGRRQTESKIHLSFPVRTEGKYTLSVTSESNDVYEPGSVWPQPDSMFSRGNTLFFVYNNLKMSDNFSVLLFTTPARAGKWNNVVRINNEPEIPFWQFIYP</sequence>
<keyword evidence="1" id="KW-1133">Transmembrane helix</keyword>
<name>G8LNU6_9ENTR</name>
<dbReference type="AlphaFoldDB" id="G8LNU6"/>
<keyword evidence="1" id="KW-0472">Membrane</keyword>
<evidence type="ECO:0000313" key="3">
    <source>
        <dbReference type="Proteomes" id="UP000007838"/>
    </source>
</evidence>
<dbReference type="Proteomes" id="UP000007838">
    <property type="component" value="Chromosome"/>
</dbReference>
<accession>G8LNU6</accession>
<proteinExistence type="predicted"/>
<dbReference type="eggNOG" id="ENOG5032SVV">
    <property type="taxonomic scope" value="Bacteria"/>
</dbReference>
<dbReference type="KEGG" id="eec:EcWSU1_02125"/>
<dbReference type="HOGENOM" id="CLU_132648_0_0_6"/>
<keyword evidence="1" id="KW-0812">Transmembrane</keyword>
<reference evidence="2 3" key="1">
    <citation type="journal article" date="2011" name="Stand. Genomic Sci.">
        <title>Complete genome of the onion pathogen Enterobacter cloacae EcWSU1.</title>
        <authorList>
            <person name="Humann J.L."/>
            <person name="Wildung M."/>
            <person name="Cheng C.H."/>
            <person name="Lee T."/>
            <person name="Stewart J.E."/>
            <person name="Drew J.C."/>
            <person name="Triplett E.W."/>
            <person name="Main D."/>
            <person name="Schroeder B.K."/>
        </authorList>
    </citation>
    <scope>NUCLEOTIDE SEQUENCE [LARGE SCALE GENOMIC DNA]</scope>
    <source>
        <strain evidence="2 3">EcWSU1</strain>
    </source>
</reference>